<organism evidence="1 2">
    <name type="scientific">Dendrothele bispora (strain CBS 962.96)</name>
    <dbReference type="NCBI Taxonomy" id="1314807"/>
    <lineage>
        <taxon>Eukaryota</taxon>
        <taxon>Fungi</taxon>
        <taxon>Dikarya</taxon>
        <taxon>Basidiomycota</taxon>
        <taxon>Agaricomycotina</taxon>
        <taxon>Agaricomycetes</taxon>
        <taxon>Agaricomycetidae</taxon>
        <taxon>Agaricales</taxon>
        <taxon>Agaricales incertae sedis</taxon>
        <taxon>Dendrothele</taxon>
    </lineage>
</organism>
<accession>A0A4S8L483</accession>
<reference evidence="1 2" key="1">
    <citation type="journal article" date="2019" name="Nat. Ecol. Evol.">
        <title>Megaphylogeny resolves global patterns of mushroom evolution.</title>
        <authorList>
            <person name="Varga T."/>
            <person name="Krizsan K."/>
            <person name="Foldi C."/>
            <person name="Dima B."/>
            <person name="Sanchez-Garcia M."/>
            <person name="Sanchez-Ramirez S."/>
            <person name="Szollosi G.J."/>
            <person name="Szarkandi J.G."/>
            <person name="Papp V."/>
            <person name="Albert L."/>
            <person name="Andreopoulos W."/>
            <person name="Angelini C."/>
            <person name="Antonin V."/>
            <person name="Barry K.W."/>
            <person name="Bougher N.L."/>
            <person name="Buchanan P."/>
            <person name="Buyck B."/>
            <person name="Bense V."/>
            <person name="Catcheside P."/>
            <person name="Chovatia M."/>
            <person name="Cooper J."/>
            <person name="Damon W."/>
            <person name="Desjardin D."/>
            <person name="Finy P."/>
            <person name="Geml J."/>
            <person name="Haridas S."/>
            <person name="Hughes K."/>
            <person name="Justo A."/>
            <person name="Karasinski D."/>
            <person name="Kautmanova I."/>
            <person name="Kiss B."/>
            <person name="Kocsube S."/>
            <person name="Kotiranta H."/>
            <person name="LaButti K.M."/>
            <person name="Lechner B.E."/>
            <person name="Liimatainen K."/>
            <person name="Lipzen A."/>
            <person name="Lukacs Z."/>
            <person name="Mihaltcheva S."/>
            <person name="Morgado L.N."/>
            <person name="Niskanen T."/>
            <person name="Noordeloos M.E."/>
            <person name="Ohm R.A."/>
            <person name="Ortiz-Santana B."/>
            <person name="Ovrebo C."/>
            <person name="Racz N."/>
            <person name="Riley R."/>
            <person name="Savchenko A."/>
            <person name="Shiryaev A."/>
            <person name="Soop K."/>
            <person name="Spirin V."/>
            <person name="Szebenyi C."/>
            <person name="Tomsovsky M."/>
            <person name="Tulloss R.E."/>
            <person name="Uehling J."/>
            <person name="Grigoriev I.V."/>
            <person name="Vagvolgyi C."/>
            <person name="Papp T."/>
            <person name="Martin F.M."/>
            <person name="Miettinen O."/>
            <person name="Hibbett D.S."/>
            <person name="Nagy L.G."/>
        </authorList>
    </citation>
    <scope>NUCLEOTIDE SEQUENCE [LARGE SCALE GENOMIC DNA]</scope>
    <source>
        <strain evidence="1 2">CBS 962.96</strain>
    </source>
</reference>
<dbReference type="AlphaFoldDB" id="A0A4S8L483"/>
<evidence type="ECO:0000313" key="1">
    <source>
        <dbReference type="EMBL" id="THU82838.1"/>
    </source>
</evidence>
<evidence type="ECO:0000313" key="2">
    <source>
        <dbReference type="Proteomes" id="UP000297245"/>
    </source>
</evidence>
<proteinExistence type="predicted"/>
<gene>
    <name evidence="1" type="ORF">K435DRAFT_871934</name>
</gene>
<keyword evidence="2" id="KW-1185">Reference proteome</keyword>
<dbReference type="EMBL" id="ML179705">
    <property type="protein sequence ID" value="THU82838.1"/>
    <property type="molecule type" value="Genomic_DNA"/>
</dbReference>
<sequence>MDMYSDETVLHPRIKRIYLKQGKQAGKFTTPTQSESHATFQNASSSSVVFDEDEMKIGGHDYTHQETIAESISAPAGPSGIHVNNTAASDSSLLQTISFGSCHMPPSTSNSPPAIVPVPNYVPLPRASALTSSPTLFINMTENTAGGFDALFYRKEGLTPRERSRYDVMANHPWIAKFNEYEVVCRGCALTLQMEEDGKYYMGNFKKHGRNCPGIHSGVVKIPKVPH</sequence>
<dbReference type="Proteomes" id="UP000297245">
    <property type="component" value="Unassembled WGS sequence"/>
</dbReference>
<dbReference type="OrthoDB" id="2855464at2759"/>
<protein>
    <submittedName>
        <fullName evidence="1">Uncharacterized protein</fullName>
    </submittedName>
</protein>
<name>A0A4S8L483_DENBC</name>